<evidence type="ECO:0000313" key="7">
    <source>
        <dbReference type="EMBL" id="WXA96153.1"/>
    </source>
</evidence>
<sequence length="371" mass="38948">MITVIGAGLGGLMLARVLHVHGVEVQVFDADASATSRHQGGMLDMHEESGQAALRAAGLFDGFRAIVLEEGDATRILDKHGVVHLDEQGNDSRPEVARGDLRTLLATSLPDGVVRWGHKVSSVERTGTGPFRVGFSDGTSIATDALIGADGAWSKARPLLTDATPVYSGISFVEARILDASSSHPALAAVVGKGHLFALSDEKGILAHRETHDELCAYAAFKSAPDRVETTKESVLAEFADWHPDLRGLIAAGSGALIHRPIYALPVGHRWQRTPGVTLLGDAAHLMSPFAGEGANLAMQDGAELALAIAAHPGDIEAAFTEYEAAMFARSQEAAADSARSLHLCFGANTPQVLVDFFASMGRAAKSAAPL</sequence>
<comment type="subunit">
    <text evidence="5">Monomer.</text>
</comment>
<gene>
    <name evidence="7" type="ORF">LZC95_04790</name>
</gene>
<dbReference type="Proteomes" id="UP001379533">
    <property type="component" value="Chromosome"/>
</dbReference>
<evidence type="ECO:0000256" key="2">
    <source>
        <dbReference type="ARBA" id="ARBA00022827"/>
    </source>
</evidence>
<dbReference type="EC" id="1.14.13.-" evidence="5"/>
<keyword evidence="3 5" id="KW-0560">Oxidoreductase</keyword>
<dbReference type="InterPro" id="IPR043683">
    <property type="entry name" value="TetX_monooxygenase"/>
</dbReference>
<dbReference type="Gene3D" id="3.50.50.60">
    <property type="entry name" value="FAD/NAD(P)-binding domain"/>
    <property type="match status" value="1"/>
</dbReference>
<dbReference type="PANTHER" id="PTHR46972:SF1">
    <property type="entry name" value="FAD DEPENDENT OXIDOREDUCTASE DOMAIN-CONTAINING PROTEIN"/>
    <property type="match status" value="1"/>
</dbReference>
<organism evidence="7 8">
    <name type="scientific">Pendulispora brunnea</name>
    <dbReference type="NCBI Taxonomy" id="2905690"/>
    <lineage>
        <taxon>Bacteria</taxon>
        <taxon>Pseudomonadati</taxon>
        <taxon>Myxococcota</taxon>
        <taxon>Myxococcia</taxon>
        <taxon>Myxococcales</taxon>
        <taxon>Sorangiineae</taxon>
        <taxon>Pendulisporaceae</taxon>
        <taxon>Pendulispora</taxon>
    </lineage>
</organism>
<feature type="binding site" evidence="5">
    <location>
        <position position="282"/>
    </location>
    <ligand>
        <name>FAD</name>
        <dbReference type="ChEBI" id="CHEBI:57692"/>
    </ligand>
</feature>
<comment type="catalytic activity">
    <reaction evidence="5">
        <text>a tetracycline + NADPH + O2 + H(+) = an 11a-hydroxytetracycline + NADP(+) + H2O</text>
        <dbReference type="Rhea" id="RHEA:61444"/>
        <dbReference type="ChEBI" id="CHEBI:15377"/>
        <dbReference type="ChEBI" id="CHEBI:15378"/>
        <dbReference type="ChEBI" id="CHEBI:15379"/>
        <dbReference type="ChEBI" id="CHEBI:57783"/>
        <dbReference type="ChEBI" id="CHEBI:58349"/>
        <dbReference type="ChEBI" id="CHEBI:144644"/>
        <dbReference type="ChEBI" id="CHEBI:144645"/>
    </reaction>
</comment>
<keyword evidence="8" id="KW-1185">Reference proteome</keyword>
<comment type="function">
    <text evidence="5">An FAD-requiring monooxygenase active on some tetracycline antibiotic derivatives, which leads to their inactivation. Hydroxylates carbon 11a of tetracycline and some analogs.</text>
</comment>
<proteinExistence type="inferred from homology"/>
<protein>
    <recommendedName>
        <fullName evidence="5">Flavin-dependent monooxygenase</fullName>
    </recommendedName>
    <alternativeName>
        <fullName evidence="5">TetX monooxygenase</fullName>
        <shortName evidence="5">TetX</shortName>
        <ecNumber evidence="5">1.14.13.-</ecNumber>
    </alternativeName>
</protein>
<keyword evidence="4 5" id="KW-0503">Monooxygenase</keyword>
<dbReference type="Pfam" id="PF01494">
    <property type="entry name" value="FAD_binding_3"/>
    <property type="match status" value="1"/>
</dbReference>
<evidence type="ECO:0000259" key="6">
    <source>
        <dbReference type="Pfam" id="PF01494"/>
    </source>
</evidence>
<comment type="similarity">
    <text evidence="5">Belongs to the aromatic-ring hydroxylase family. TetX subfamily.</text>
</comment>
<evidence type="ECO:0000256" key="3">
    <source>
        <dbReference type="ARBA" id="ARBA00023002"/>
    </source>
</evidence>
<dbReference type="GO" id="GO:0004497">
    <property type="term" value="F:monooxygenase activity"/>
    <property type="evidence" value="ECO:0007669"/>
    <property type="project" value="UniProtKB-KW"/>
</dbReference>
<keyword evidence="1 5" id="KW-0285">Flavoprotein</keyword>
<dbReference type="InterPro" id="IPR002938">
    <property type="entry name" value="FAD-bd"/>
</dbReference>
<dbReference type="InterPro" id="IPR036188">
    <property type="entry name" value="FAD/NAD-bd_sf"/>
</dbReference>
<evidence type="ECO:0000256" key="1">
    <source>
        <dbReference type="ARBA" id="ARBA00022630"/>
    </source>
</evidence>
<evidence type="ECO:0000256" key="5">
    <source>
        <dbReference type="HAMAP-Rule" id="MF_00845"/>
    </source>
</evidence>
<evidence type="ECO:0000256" key="4">
    <source>
        <dbReference type="ARBA" id="ARBA00023033"/>
    </source>
</evidence>
<dbReference type="PANTHER" id="PTHR46972">
    <property type="entry name" value="MONOOXYGENASE ASQM-RELATED"/>
    <property type="match status" value="1"/>
</dbReference>
<reference evidence="7 8" key="1">
    <citation type="submission" date="2021-12" db="EMBL/GenBank/DDBJ databases">
        <title>Discovery of the Pendulisporaceae a myxobacterial family with distinct sporulation behavior and unique specialized metabolism.</title>
        <authorList>
            <person name="Garcia R."/>
            <person name="Popoff A."/>
            <person name="Bader C.D."/>
            <person name="Loehr J."/>
            <person name="Walesch S."/>
            <person name="Walt C."/>
            <person name="Boldt J."/>
            <person name="Bunk B."/>
            <person name="Haeckl F.J.F.P.J."/>
            <person name="Gunesch A.P."/>
            <person name="Birkelbach J."/>
            <person name="Nuebel U."/>
            <person name="Pietschmann T."/>
            <person name="Bach T."/>
            <person name="Mueller R."/>
        </authorList>
    </citation>
    <scope>NUCLEOTIDE SEQUENCE [LARGE SCALE GENOMIC DNA]</scope>
    <source>
        <strain evidence="7 8">MSr12523</strain>
    </source>
</reference>
<comment type="cofactor">
    <cofactor evidence="5">
        <name>FAD</name>
        <dbReference type="ChEBI" id="CHEBI:57692"/>
    </cofactor>
</comment>
<dbReference type="EMBL" id="CP089982">
    <property type="protein sequence ID" value="WXA96153.1"/>
    <property type="molecule type" value="Genomic_DNA"/>
</dbReference>
<dbReference type="HAMAP" id="MF_00845">
    <property type="entry name" value="TetX_monooxygenase"/>
    <property type="match status" value="1"/>
</dbReference>
<accession>A0ABZ2KBW2</accession>
<comment type="domain">
    <text evidence="5">Consists of an N-terminal FAD-binding domain with a Rossman fold and a C-terminal substrate-binding domain.</text>
</comment>
<keyword evidence="5" id="KW-0547">Nucleotide-binding</keyword>
<comment type="subcellular location">
    <subcellularLocation>
        <location evidence="5">Cytoplasm</location>
    </subcellularLocation>
</comment>
<keyword evidence="2 5" id="KW-0274">FAD</keyword>
<evidence type="ECO:0000313" key="8">
    <source>
        <dbReference type="Proteomes" id="UP001379533"/>
    </source>
</evidence>
<keyword evidence="5" id="KW-0521">NADP</keyword>
<dbReference type="SUPFAM" id="SSF51905">
    <property type="entry name" value="FAD/NAD(P)-binding domain"/>
    <property type="match status" value="1"/>
</dbReference>
<feature type="binding site" evidence="5">
    <location>
        <position position="98"/>
    </location>
    <ligand>
        <name>FAD</name>
        <dbReference type="ChEBI" id="CHEBI:57692"/>
    </ligand>
</feature>
<feature type="binding site" evidence="5">
    <location>
        <position position="44"/>
    </location>
    <ligand>
        <name>FAD</name>
        <dbReference type="ChEBI" id="CHEBI:57692"/>
    </ligand>
</feature>
<feature type="binding site" evidence="5">
    <location>
        <position position="37"/>
    </location>
    <ligand>
        <name>NADPH</name>
        <dbReference type="ChEBI" id="CHEBI:57783"/>
    </ligand>
</feature>
<name>A0ABZ2KBW2_9BACT</name>
<feature type="domain" description="FAD-binding" evidence="6">
    <location>
        <begin position="3"/>
        <end position="312"/>
    </location>
</feature>
<dbReference type="PRINTS" id="PR00420">
    <property type="entry name" value="RNGMNOXGNASE"/>
</dbReference>
<dbReference type="RefSeq" id="WP_394846766.1">
    <property type="nucleotide sequence ID" value="NZ_CP089982.1"/>
</dbReference>
<keyword evidence="5" id="KW-0963">Cytoplasm</keyword>